<dbReference type="GO" id="GO:0004519">
    <property type="term" value="F:endonuclease activity"/>
    <property type="evidence" value="ECO:0007669"/>
    <property type="project" value="UniProtKB-KW"/>
</dbReference>
<sequence>MSKEKALQPALRFTDFIGDWENKKLGEVVEFFSGLTYSPSDVTSSYGTLVLRSSNVKNGQLAFEDNVYVKSKVVNCSNVKIGDIVVVVRNGSRSLIGKHAPVLTHMPNTVIGAFMTGIRTEQSSFINALLDTSLFNKAVEKNLGATINQITTGAFKEMEFYFSAIEQEKKQIGTFFQKIDQQLKLHQSKYTKLQQLKKSMLGKMFPKAGAKVPEVRFAGFSGDWESKILGEITESYSGGTPTVGISEYYGGEIPFIRSGEIDSNATALYITPEGLNNSSAKLVDKGCVLYALYGATSGEVAISKIHGAINQAILAIKPQSGYTSRFVALSLRWKKQEIINTYLQGGQGNLSGTIIKKLIFHFPSHEEQEKIGHYFQNLDRLIALQQQHINKLKNIKQACLEKMFV</sequence>
<protein>
    <submittedName>
        <fullName evidence="5">Restriction endonuclease subunit S</fullName>
        <ecNumber evidence="5">3.1.21.-</ecNumber>
    </submittedName>
</protein>
<feature type="domain" description="Type I restriction modification DNA specificity" evidence="4">
    <location>
        <begin position="223"/>
        <end position="393"/>
    </location>
</feature>
<keyword evidence="2" id="KW-0680">Restriction system</keyword>
<proteinExistence type="inferred from homology"/>
<dbReference type="PANTHER" id="PTHR30408:SF12">
    <property type="entry name" value="TYPE I RESTRICTION ENZYME MJAVIII SPECIFICITY SUBUNIT"/>
    <property type="match status" value="1"/>
</dbReference>
<evidence type="ECO:0000256" key="1">
    <source>
        <dbReference type="ARBA" id="ARBA00010923"/>
    </source>
</evidence>
<organism evidence="5 6">
    <name type="scientific">Xenorhabdus aichiensis</name>
    <dbReference type="NCBI Taxonomy" id="3025874"/>
    <lineage>
        <taxon>Bacteria</taxon>
        <taxon>Pseudomonadati</taxon>
        <taxon>Pseudomonadota</taxon>
        <taxon>Gammaproteobacteria</taxon>
        <taxon>Enterobacterales</taxon>
        <taxon>Morganellaceae</taxon>
        <taxon>Xenorhabdus</taxon>
    </lineage>
</organism>
<name>A0ABT5M618_9GAMM</name>
<keyword evidence="6" id="KW-1185">Reference proteome</keyword>
<reference evidence="5 6" key="1">
    <citation type="submission" date="2023-02" db="EMBL/GenBank/DDBJ databases">
        <title>Entomopathogenic bacteria.</title>
        <authorList>
            <person name="Machado R.A."/>
        </authorList>
    </citation>
    <scope>NUCLEOTIDE SEQUENCE [LARGE SCALE GENOMIC DNA]</scope>
    <source>
        <strain evidence="5 6">XENO-7</strain>
    </source>
</reference>
<dbReference type="GO" id="GO:0016787">
    <property type="term" value="F:hydrolase activity"/>
    <property type="evidence" value="ECO:0007669"/>
    <property type="project" value="UniProtKB-KW"/>
</dbReference>
<dbReference type="Gene3D" id="1.10.287.1120">
    <property type="entry name" value="Bipartite methylase S protein"/>
    <property type="match status" value="1"/>
</dbReference>
<dbReference type="RefSeq" id="WP_273580654.1">
    <property type="nucleotide sequence ID" value="NZ_JAQRFO010000042.1"/>
</dbReference>
<keyword evidence="5" id="KW-0378">Hydrolase</keyword>
<dbReference type="CDD" id="cd17265">
    <property type="entry name" value="RMtype1_S_Eco4255III-TRD2-CR2_like"/>
    <property type="match status" value="1"/>
</dbReference>
<dbReference type="InterPro" id="IPR044946">
    <property type="entry name" value="Restrct_endonuc_typeI_TRD_sf"/>
</dbReference>
<evidence type="ECO:0000256" key="2">
    <source>
        <dbReference type="ARBA" id="ARBA00022747"/>
    </source>
</evidence>
<dbReference type="Gene3D" id="3.90.220.20">
    <property type="entry name" value="DNA methylase specificity domains"/>
    <property type="match status" value="2"/>
</dbReference>
<evidence type="ECO:0000259" key="4">
    <source>
        <dbReference type="Pfam" id="PF01420"/>
    </source>
</evidence>
<dbReference type="InterPro" id="IPR052021">
    <property type="entry name" value="Type-I_RS_S_subunit"/>
</dbReference>
<dbReference type="Pfam" id="PF01420">
    <property type="entry name" value="Methylase_S"/>
    <property type="match status" value="2"/>
</dbReference>
<evidence type="ECO:0000256" key="3">
    <source>
        <dbReference type="ARBA" id="ARBA00023125"/>
    </source>
</evidence>
<keyword evidence="3" id="KW-0238">DNA-binding</keyword>
<keyword evidence="5" id="KW-0255">Endonuclease</keyword>
<dbReference type="SUPFAM" id="SSF116734">
    <property type="entry name" value="DNA methylase specificity domain"/>
    <property type="match status" value="2"/>
</dbReference>
<dbReference type="EC" id="3.1.21.-" evidence="5"/>
<dbReference type="EMBL" id="JAQRFO010000042">
    <property type="protein sequence ID" value="MDC9623153.1"/>
    <property type="molecule type" value="Genomic_DNA"/>
</dbReference>
<evidence type="ECO:0000313" key="6">
    <source>
        <dbReference type="Proteomes" id="UP001214757"/>
    </source>
</evidence>
<dbReference type="InterPro" id="IPR000055">
    <property type="entry name" value="Restrct_endonuc_typeI_TRD"/>
</dbReference>
<gene>
    <name evidence="5" type="ORF">PSI22_16270</name>
</gene>
<evidence type="ECO:0000313" key="5">
    <source>
        <dbReference type="EMBL" id="MDC9623153.1"/>
    </source>
</evidence>
<comment type="similarity">
    <text evidence="1">Belongs to the type-I restriction system S methylase family.</text>
</comment>
<dbReference type="CDD" id="cd17515">
    <property type="entry name" value="RMtype1_S_MjaORF132P_Sau1132ORF3780P-TRD1-CR1_like"/>
    <property type="match status" value="1"/>
</dbReference>
<dbReference type="PANTHER" id="PTHR30408">
    <property type="entry name" value="TYPE-1 RESTRICTION ENZYME ECOKI SPECIFICITY PROTEIN"/>
    <property type="match status" value="1"/>
</dbReference>
<comment type="caution">
    <text evidence="5">The sequence shown here is derived from an EMBL/GenBank/DDBJ whole genome shotgun (WGS) entry which is preliminary data.</text>
</comment>
<dbReference type="Proteomes" id="UP001214757">
    <property type="component" value="Unassembled WGS sequence"/>
</dbReference>
<feature type="domain" description="Type I restriction modification DNA specificity" evidence="4">
    <location>
        <begin position="19"/>
        <end position="194"/>
    </location>
</feature>
<accession>A0ABT5M618</accession>
<keyword evidence="5" id="KW-0540">Nuclease</keyword>